<evidence type="ECO:0000313" key="1">
    <source>
        <dbReference type="EMBL" id="QTD96019.1"/>
    </source>
</evidence>
<proteinExistence type="predicted"/>
<name>A0ABX7THR9_STRCY</name>
<dbReference type="EMBL" id="CP071839">
    <property type="protein sequence ID" value="QTD96019.1"/>
    <property type="molecule type" value="Genomic_DNA"/>
</dbReference>
<protein>
    <submittedName>
        <fullName evidence="1">Uncharacterized protein</fullName>
    </submittedName>
</protein>
<gene>
    <name evidence="1" type="ORF">S1361_01610</name>
</gene>
<evidence type="ECO:0000313" key="2">
    <source>
        <dbReference type="Proteomes" id="UP000663908"/>
    </source>
</evidence>
<dbReference type="Proteomes" id="UP000663908">
    <property type="component" value="Chromosome"/>
</dbReference>
<sequence>MDFGVYAKLSTFFGRMSDELRRLGVPEDLLPLDFRFAGPPD</sequence>
<accession>A0ABX7THR9</accession>
<organism evidence="1 2">
    <name type="scientific">Streptomyces cyanogenus</name>
    <dbReference type="NCBI Taxonomy" id="80860"/>
    <lineage>
        <taxon>Bacteria</taxon>
        <taxon>Bacillati</taxon>
        <taxon>Actinomycetota</taxon>
        <taxon>Actinomycetes</taxon>
        <taxon>Kitasatosporales</taxon>
        <taxon>Streptomycetaceae</taxon>
        <taxon>Streptomyces</taxon>
    </lineage>
</organism>
<reference evidence="1 2" key="1">
    <citation type="submission" date="2021-03" db="EMBL/GenBank/DDBJ databases">
        <title>Complete genome sequence of Streptomyces cyanogenus S136, producer of anticancer angucycline landomycin A.</title>
        <authorList>
            <person name="Hrab P."/>
            <person name="Ruckert C."/>
            <person name="Busche T."/>
            <person name="Ostash I."/>
            <person name="Kalinowski J."/>
            <person name="Fedorenko V."/>
            <person name="Yushchuk O."/>
            <person name="Ostash B."/>
        </authorList>
    </citation>
    <scope>NUCLEOTIDE SEQUENCE [LARGE SCALE GENOMIC DNA]</scope>
    <source>
        <strain evidence="1 2">S136</strain>
    </source>
</reference>
<keyword evidence="2" id="KW-1185">Reference proteome</keyword>